<evidence type="ECO:0000256" key="1">
    <source>
        <dbReference type="SAM" id="MobiDB-lite"/>
    </source>
</evidence>
<name>A0A914ZBG3_9BILA</name>
<dbReference type="AlphaFoldDB" id="A0A914ZBG3"/>
<protein>
    <submittedName>
        <fullName evidence="3">Uncharacterized protein</fullName>
    </submittedName>
</protein>
<dbReference type="WBParaSite" id="PSU_v2.g9648.t1">
    <property type="protein sequence ID" value="PSU_v2.g9648.t1"/>
    <property type="gene ID" value="PSU_v2.g9648"/>
</dbReference>
<feature type="compositionally biased region" description="Polar residues" evidence="1">
    <location>
        <begin position="248"/>
        <end position="267"/>
    </location>
</feature>
<proteinExistence type="predicted"/>
<keyword evidence="2" id="KW-1185">Reference proteome</keyword>
<evidence type="ECO:0000313" key="2">
    <source>
        <dbReference type="Proteomes" id="UP000887577"/>
    </source>
</evidence>
<accession>A0A914ZBG3</accession>
<dbReference type="Proteomes" id="UP000887577">
    <property type="component" value="Unplaced"/>
</dbReference>
<organism evidence="2 3">
    <name type="scientific">Panagrolaimus superbus</name>
    <dbReference type="NCBI Taxonomy" id="310955"/>
    <lineage>
        <taxon>Eukaryota</taxon>
        <taxon>Metazoa</taxon>
        <taxon>Ecdysozoa</taxon>
        <taxon>Nematoda</taxon>
        <taxon>Chromadorea</taxon>
        <taxon>Rhabditida</taxon>
        <taxon>Tylenchina</taxon>
        <taxon>Panagrolaimomorpha</taxon>
        <taxon>Panagrolaimoidea</taxon>
        <taxon>Panagrolaimidae</taxon>
        <taxon>Panagrolaimus</taxon>
    </lineage>
</organism>
<evidence type="ECO:0000313" key="3">
    <source>
        <dbReference type="WBParaSite" id="PSU_v2.g9648.t1"/>
    </source>
</evidence>
<feature type="compositionally biased region" description="Basic residues" evidence="1">
    <location>
        <begin position="311"/>
        <end position="323"/>
    </location>
</feature>
<sequence>MDSAQAAALFPLDQKFDFSALLKSAASTIASMNASTSLTGNITAAGNVVDNPATSTSTGGTIPPLPIPVSQLPPFSAMRPVYAPSGYGRQILIYDSRSYPGHRREFAYKTRFTNQSGLTTVYYRCMACRALRHRLQRILPKDKLPAVPCIAVKNDLLINDPDYPEASDHFCSPLTVQESNHRLKVTFERGYKRARMKMAAEEKNAAEQKAAAAASIISSITADNNTPTATCEITEQPLSIEQYFWMKNESSPQGSNGDDAAHSTSSGDDGHEVKPEPGLSSLLFDQRSTVTNTETTSTNSDVDMEDEQHPHQHPHQQSHHQNSKSRLDALIRLQDERENSTSPNENVFPIKSPLTLNPVLSASSTSSTTTPSSTFPPMSFFAPFMQNNPDLTSLMNLQSIVNNLTKNSSEIAKALKKPKNIPGAHKIVRN</sequence>
<feature type="region of interest" description="Disordered" evidence="1">
    <location>
        <begin position="248"/>
        <end position="325"/>
    </location>
</feature>
<feature type="compositionally biased region" description="Low complexity" evidence="1">
    <location>
        <begin position="289"/>
        <end position="301"/>
    </location>
</feature>
<reference evidence="3" key="1">
    <citation type="submission" date="2022-11" db="UniProtKB">
        <authorList>
            <consortium name="WormBaseParasite"/>
        </authorList>
    </citation>
    <scope>IDENTIFICATION</scope>
</reference>